<dbReference type="Gene3D" id="3.90.350.10">
    <property type="entry name" value="Transposase Inhibitor Protein From Tn5, Chain A, domain 1"/>
    <property type="match status" value="1"/>
</dbReference>
<dbReference type="PANTHER" id="PTHR33258:SF1">
    <property type="entry name" value="TRANSPOSASE INSL FOR INSERTION SEQUENCE ELEMENT IS186A-RELATED"/>
    <property type="match status" value="1"/>
</dbReference>
<evidence type="ECO:0000313" key="2">
    <source>
        <dbReference type="EMBL" id="TDH56723.1"/>
    </source>
</evidence>
<dbReference type="GO" id="GO:0006313">
    <property type="term" value="P:DNA transposition"/>
    <property type="evidence" value="ECO:0007669"/>
    <property type="project" value="InterPro"/>
</dbReference>
<proteinExistence type="predicted"/>
<dbReference type="GO" id="GO:0003677">
    <property type="term" value="F:DNA binding"/>
    <property type="evidence" value="ECO:0007669"/>
    <property type="project" value="InterPro"/>
</dbReference>
<feature type="domain" description="Transposase IS4-like" evidence="1">
    <location>
        <begin position="51"/>
        <end position="139"/>
    </location>
</feature>
<dbReference type="OrthoDB" id="8093733at2"/>
<dbReference type="Pfam" id="PF01609">
    <property type="entry name" value="DDE_Tnp_1"/>
    <property type="match status" value="1"/>
</dbReference>
<reference evidence="2 3" key="1">
    <citation type="journal article" date="2016" name="J. Microbiol.">
        <title>Dankookia rubra gen. nov., sp. nov., an alphaproteobacterium isolated from sediment of a shallow stream.</title>
        <authorList>
            <person name="Kim W.H."/>
            <person name="Kim D.H."/>
            <person name="Kang K."/>
            <person name="Ahn T.Y."/>
        </authorList>
    </citation>
    <scope>NUCLEOTIDE SEQUENCE [LARGE SCALE GENOMIC DNA]</scope>
    <source>
        <strain evidence="2 3">JCM30602</strain>
    </source>
</reference>
<dbReference type="Proteomes" id="UP000295096">
    <property type="component" value="Unassembled WGS sequence"/>
</dbReference>
<dbReference type="EMBL" id="SMSJ01000239">
    <property type="protein sequence ID" value="TDH56723.1"/>
    <property type="molecule type" value="Genomic_DNA"/>
</dbReference>
<evidence type="ECO:0000259" key="1">
    <source>
        <dbReference type="Pfam" id="PF01609"/>
    </source>
</evidence>
<gene>
    <name evidence="2" type="ORF">E2C06_36255</name>
</gene>
<sequence>MFASLSVGGVTERVVSVDYSGNGARSRGKAAFPARLVVLRLAPVAAARETKAQHRRQNRCRSHRPLRPMTVQATGYLMLVTSLPAEVPAADVLEAYRLRWQVELAFKRIKSLLGIGRLPVRSEALARSWLFAHLIMALLIEGTPPPRAAYRDRSEPAF</sequence>
<dbReference type="InterPro" id="IPR002559">
    <property type="entry name" value="Transposase_11"/>
</dbReference>
<protein>
    <submittedName>
        <fullName evidence="2">IS4/IS5 family transposase</fullName>
    </submittedName>
</protein>
<organism evidence="2 3">
    <name type="scientific">Dankookia rubra</name>
    <dbReference type="NCBI Taxonomy" id="1442381"/>
    <lineage>
        <taxon>Bacteria</taxon>
        <taxon>Pseudomonadati</taxon>
        <taxon>Pseudomonadota</taxon>
        <taxon>Alphaproteobacteria</taxon>
        <taxon>Acetobacterales</taxon>
        <taxon>Roseomonadaceae</taxon>
        <taxon>Dankookia</taxon>
    </lineage>
</organism>
<evidence type="ECO:0000313" key="3">
    <source>
        <dbReference type="Proteomes" id="UP000295096"/>
    </source>
</evidence>
<comment type="caution">
    <text evidence="2">The sequence shown here is derived from an EMBL/GenBank/DDBJ whole genome shotgun (WGS) entry which is preliminary data.</text>
</comment>
<accession>A0A4R5Q312</accession>
<dbReference type="GO" id="GO:0004803">
    <property type="term" value="F:transposase activity"/>
    <property type="evidence" value="ECO:0007669"/>
    <property type="project" value="InterPro"/>
</dbReference>
<keyword evidence="3" id="KW-1185">Reference proteome</keyword>
<dbReference type="InterPro" id="IPR012337">
    <property type="entry name" value="RNaseH-like_sf"/>
</dbReference>
<dbReference type="SUPFAM" id="SSF53098">
    <property type="entry name" value="Ribonuclease H-like"/>
    <property type="match status" value="1"/>
</dbReference>
<dbReference type="AlphaFoldDB" id="A0A4R5Q312"/>
<dbReference type="PANTHER" id="PTHR33258">
    <property type="entry name" value="TRANSPOSASE INSL FOR INSERTION SEQUENCE ELEMENT IS186A-RELATED"/>
    <property type="match status" value="1"/>
</dbReference>
<name>A0A4R5Q312_9PROT</name>